<reference evidence="1" key="1">
    <citation type="submission" date="2020-04" db="EMBL/GenBank/DDBJ databases">
        <authorList>
            <person name="Broberg M."/>
        </authorList>
    </citation>
    <scope>NUCLEOTIDE SEQUENCE</scope>
</reference>
<comment type="caution">
    <text evidence="1">The sequence shown here is derived from an EMBL/GenBank/DDBJ whole genome shotgun (WGS) entry which is preliminary data.</text>
</comment>
<evidence type="ECO:0000313" key="1">
    <source>
        <dbReference type="EMBL" id="CAG9939186.1"/>
    </source>
</evidence>
<sequence length="167" mass="17171">MWRGLEGSSNGSSIAGGLASSQMERLQAAPGIKGGGDSANGVLEEAETFLELGGVEGGNAHHHVAVAIDVLCDAVDDDVGAKVERVLDEGVVDNDKDAVAVGHRDDGTDIDETQRRVAGGLDPDQAGLLIDVLTDVDLDLGCECDPNTVGLCNLGEVTVGAAIYIRY</sequence>
<gene>
    <name evidence="1" type="ORF">CRV2_00007620</name>
</gene>
<dbReference type="EMBL" id="CADEHS020000003">
    <property type="protein sequence ID" value="CAG9939186.1"/>
    <property type="molecule type" value="Genomic_DNA"/>
</dbReference>
<dbReference type="Proteomes" id="UP000836387">
    <property type="component" value="Unassembled WGS sequence"/>
</dbReference>
<evidence type="ECO:0000313" key="2">
    <source>
        <dbReference type="Proteomes" id="UP000836387"/>
    </source>
</evidence>
<reference evidence="1" key="2">
    <citation type="submission" date="2021-10" db="EMBL/GenBank/DDBJ databases">
        <authorList>
            <person name="Piombo E."/>
        </authorList>
    </citation>
    <scope>NUCLEOTIDE SEQUENCE</scope>
</reference>
<name>A0ACA9TF98_BIOOC</name>
<organism evidence="1 2">
    <name type="scientific">Clonostachys rosea f. rosea IK726</name>
    <dbReference type="NCBI Taxonomy" id="1349383"/>
    <lineage>
        <taxon>Eukaryota</taxon>
        <taxon>Fungi</taxon>
        <taxon>Dikarya</taxon>
        <taxon>Ascomycota</taxon>
        <taxon>Pezizomycotina</taxon>
        <taxon>Sordariomycetes</taxon>
        <taxon>Hypocreomycetidae</taxon>
        <taxon>Hypocreales</taxon>
        <taxon>Bionectriaceae</taxon>
        <taxon>Clonostachys</taxon>
    </lineage>
</organism>
<accession>A0ACA9TF98</accession>
<keyword evidence="2" id="KW-1185">Reference proteome</keyword>
<proteinExistence type="predicted"/>
<protein>
    <submittedName>
        <fullName evidence="1">Uncharacterized protein</fullName>
    </submittedName>
</protein>